<evidence type="ECO:0000259" key="2">
    <source>
        <dbReference type="Pfam" id="PF03432"/>
    </source>
</evidence>
<feature type="domain" description="MobA/VirD2-like nuclease" evidence="2">
    <location>
        <begin position="30"/>
        <end position="169"/>
    </location>
</feature>
<evidence type="ECO:0000313" key="5">
    <source>
        <dbReference type="EMBL" id="PCR99439.1"/>
    </source>
</evidence>
<reference evidence="6 7" key="2">
    <citation type="submission" date="2016-11" db="EMBL/GenBank/DDBJ databases">
        <authorList>
            <person name="Jaros S."/>
            <person name="Januszkiewicz K."/>
            <person name="Wedrychowicz H."/>
        </authorList>
    </citation>
    <scope>NUCLEOTIDE SEQUENCE [LARGE SCALE GENOMIC DNA]</scope>
    <source>
        <strain evidence="6 7">DSM 22330</strain>
    </source>
</reference>
<keyword evidence="1" id="KW-0175">Coiled coil</keyword>
<organism evidence="6 7">
    <name type="scientific">Pseudolactococcus chungangensis CAU 28 = DSM 22330</name>
    <dbReference type="NCBI Taxonomy" id="1122154"/>
    <lineage>
        <taxon>Bacteria</taxon>
        <taxon>Bacillati</taxon>
        <taxon>Bacillota</taxon>
        <taxon>Bacilli</taxon>
        <taxon>Lactobacillales</taxon>
        <taxon>Streptococcaceae</taxon>
        <taxon>Pseudolactococcus</taxon>
    </lineage>
</organism>
<protein>
    <submittedName>
        <fullName evidence="6">Relaxase/Mobilisation nuclease domain-containing protein</fullName>
    </submittedName>
    <submittedName>
        <fullName evidence="5">Relaxase/mobilization nuclease domain protein</fullName>
    </submittedName>
</protein>
<feature type="domain" description="Group II intron-interrupted relaxase LtrB C-terminal" evidence="3">
    <location>
        <begin position="395"/>
        <end position="518"/>
    </location>
</feature>
<sequence length="535" mass="62017">MQIKTPERLTRSVKYILNPKKTNVPYVETEKDFPVTFTEDKKMMQLVSGHQISNVNYADQEFFLTKIMANASNGNPDNSDMNNPNRVMAHHIVQSFAPDENLTPEEIHELGRKTVLELTGGDHEFIVATHVDQDHIHNHIIFNTTNSTTLKKFRWQKGTAKSLKYISDKHADIAGANILSNTMKNSYKKYSAYQRKNNFKIEIKERLNFLLKHSTSISDFKEKAKALNVIIDDTGKNVKYRLADMEQKRNTRDDTLSKRGKYSISNIEKIVSKNVSVFSQSEIKNEYEKFKVEKSDDFEMKILVEDWQVKEETKNGIYIDIDYGLLNSGAILVPSHQVNKLNDGNYNIFIKKKDFFYFTNSDDATKNKFMTGNTVAKQLSHDNQHLVLHKNQYISKLDQIIKDFEYLSLKGVSTGQQFSDLKKQFEKQVHETEKELSVLDEKISRLNKIISAIDGLSSDDLRKVETSEAILSDLKIDKSTKRGDLNKTIEEVKFERQVLNKQFHDIVEKYKTYQGVKENVRDRENDTIKNKEVKR</sequence>
<evidence type="ECO:0000313" key="6">
    <source>
        <dbReference type="EMBL" id="SFZ77205.1"/>
    </source>
</evidence>
<feature type="domain" description="Group II intron-interrupted relaxase LtrB central" evidence="4">
    <location>
        <begin position="298"/>
        <end position="380"/>
    </location>
</feature>
<evidence type="ECO:0000313" key="8">
    <source>
        <dbReference type="Proteomes" id="UP000218979"/>
    </source>
</evidence>
<dbReference type="InterPro" id="IPR005094">
    <property type="entry name" value="Endonuclease_MobA/VirD2"/>
</dbReference>
<dbReference type="Pfam" id="PF11083">
    <property type="entry name" value="Relaxase_C"/>
    <property type="match status" value="1"/>
</dbReference>
<evidence type="ECO:0000259" key="3">
    <source>
        <dbReference type="Pfam" id="PF11083"/>
    </source>
</evidence>
<dbReference type="STRING" id="1122154.SAMN02746068_02212"/>
<dbReference type="EMBL" id="JXJT01000039">
    <property type="protein sequence ID" value="PCR99439.1"/>
    <property type="molecule type" value="Genomic_DNA"/>
</dbReference>
<evidence type="ECO:0000313" key="7">
    <source>
        <dbReference type="Proteomes" id="UP000185655"/>
    </source>
</evidence>
<dbReference type="InterPro" id="IPR048299">
    <property type="entry name" value="LtrB_central"/>
</dbReference>
<gene>
    <name evidence="5" type="ORF">RR45_GL001485</name>
    <name evidence="6" type="ORF">SAMN02746068_02212</name>
</gene>
<dbReference type="RefSeq" id="WP_031367200.1">
    <property type="nucleotide sequence ID" value="NZ_FPKS01000035.1"/>
</dbReference>
<dbReference type="Proteomes" id="UP000185655">
    <property type="component" value="Unassembled WGS sequence"/>
</dbReference>
<dbReference type="Pfam" id="PF20874">
    <property type="entry name" value="Relaxase_M"/>
    <property type="match status" value="1"/>
</dbReference>
<accession>A0A1K2HKJ8</accession>
<dbReference type="InterPro" id="IPR021112">
    <property type="entry name" value="LtrB_C"/>
</dbReference>
<reference evidence="5 8" key="1">
    <citation type="submission" date="2014-12" db="EMBL/GenBank/DDBJ databases">
        <title>Draft genome sequences of 10 type strains of Lactococcus.</title>
        <authorList>
            <person name="Sun Z."/>
            <person name="Zhong Z."/>
            <person name="Liu W."/>
            <person name="Zhang W."/>
            <person name="Zhang H."/>
        </authorList>
    </citation>
    <scope>NUCLEOTIDE SEQUENCE [LARGE SCALE GENOMIC DNA]</scope>
    <source>
        <strain evidence="5 8">DSM 22330</strain>
    </source>
</reference>
<evidence type="ECO:0000256" key="1">
    <source>
        <dbReference type="SAM" id="Coils"/>
    </source>
</evidence>
<evidence type="ECO:0000259" key="4">
    <source>
        <dbReference type="Pfam" id="PF20874"/>
    </source>
</evidence>
<name>A0A1K2HKJ8_9LACT</name>
<dbReference type="EMBL" id="FPKS01000035">
    <property type="protein sequence ID" value="SFZ77205.1"/>
    <property type="molecule type" value="Genomic_DNA"/>
</dbReference>
<proteinExistence type="predicted"/>
<keyword evidence="8" id="KW-1185">Reference proteome</keyword>
<dbReference type="AlphaFoldDB" id="A0A1K2HKJ8"/>
<dbReference type="Pfam" id="PF03432">
    <property type="entry name" value="Relaxase"/>
    <property type="match status" value="1"/>
</dbReference>
<dbReference type="OrthoDB" id="9762440at2"/>
<dbReference type="Proteomes" id="UP000218979">
    <property type="component" value="Unassembled WGS sequence"/>
</dbReference>
<feature type="coiled-coil region" evidence="1">
    <location>
        <begin position="422"/>
        <end position="449"/>
    </location>
</feature>